<dbReference type="EMBL" id="JBDFRB010000008">
    <property type="protein sequence ID" value="MEN2744952.1"/>
    <property type="molecule type" value="Genomic_DNA"/>
</dbReference>
<feature type="region of interest" description="Disordered" evidence="1">
    <location>
        <begin position="430"/>
        <end position="459"/>
    </location>
</feature>
<gene>
    <name evidence="3" type="ORF">ABCQ75_10445</name>
</gene>
<dbReference type="RefSeq" id="WP_345885307.1">
    <property type="nucleotide sequence ID" value="NZ_JBDFRB010000008.1"/>
</dbReference>
<dbReference type="InterPro" id="IPR024983">
    <property type="entry name" value="CHAT_dom"/>
</dbReference>
<dbReference type="Pfam" id="PF12770">
    <property type="entry name" value="CHAT"/>
    <property type="match status" value="1"/>
</dbReference>
<protein>
    <submittedName>
        <fullName evidence="3">CHAT domain-containing protein</fullName>
    </submittedName>
</protein>
<name>A0ABU9X0H6_9MICC</name>
<feature type="domain" description="CHAT" evidence="2">
    <location>
        <begin position="82"/>
        <end position="331"/>
    </location>
</feature>
<keyword evidence="4" id="KW-1185">Reference proteome</keyword>
<evidence type="ECO:0000313" key="4">
    <source>
        <dbReference type="Proteomes" id="UP001422074"/>
    </source>
</evidence>
<reference evidence="3 4" key="1">
    <citation type="submission" date="2024-05" db="EMBL/GenBank/DDBJ databases">
        <title>Sinomonas sp. nov., isolated from a waste landfill.</title>
        <authorList>
            <person name="Zhao Y."/>
        </authorList>
    </citation>
    <scope>NUCLEOTIDE SEQUENCE [LARGE SCALE GENOMIC DNA]</scope>
    <source>
        <strain evidence="3 4">CCTCC AB2014300</strain>
    </source>
</reference>
<dbReference type="Proteomes" id="UP001422074">
    <property type="component" value="Unassembled WGS sequence"/>
</dbReference>
<evidence type="ECO:0000256" key="1">
    <source>
        <dbReference type="SAM" id="MobiDB-lite"/>
    </source>
</evidence>
<evidence type="ECO:0000259" key="2">
    <source>
        <dbReference type="Pfam" id="PF12770"/>
    </source>
</evidence>
<sequence length="459" mass="48445">MVLFKNDVSEFVGPAHGAPIRLVVTFRPVSGSSDRFDVEARLSGVEGVTRGQFVARSEWNYATSPMAASTSMVSEQARAKVGTQLFSELFSGGLSRSWAQAIDRRRKRGLLIVIRSSSPAVQGLPWELLSDPSATSTSYVSFDAGMSIIRQLLPADPELAAELEKPLEPVPQQRVRLLAITTRIPGLDQGADPAIMREAFPEARLHHIPDASPKEILESLERDEAHVVHLMGTGRPTRSGLQDMVAGTGGPADTVPAKSLARSLHTSEQLRLLVLAACNTDQLASQLATRTRAVVGIRGKISDDGVRAFLRGLYFALASGATIPQAVASGRAQQISFSPSAGDEWSQAVLFLNADGPIVEASTREPEPVAAAAVPNAGSGLPEETTATNLMLVIKQANLAALREQWDAVEGSDTPAFVQDQIDALARDIGPKRHAGSAARAGTTGRGTAGRGATGGAAT</sequence>
<feature type="compositionally biased region" description="Gly residues" evidence="1">
    <location>
        <begin position="444"/>
        <end position="459"/>
    </location>
</feature>
<comment type="caution">
    <text evidence="3">The sequence shown here is derived from an EMBL/GenBank/DDBJ whole genome shotgun (WGS) entry which is preliminary data.</text>
</comment>
<accession>A0ABU9X0H6</accession>
<proteinExistence type="predicted"/>
<organism evidence="3 4">
    <name type="scientific">Sinomonas halotolerans</name>
    <dbReference type="NCBI Taxonomy" id="1644133"/>
    <lineage>
        <taxon>Bacteria</taxon>
        <taxon>Bacillati</taxon>
        <taxon>Actinomycetota</taxon>
        <taxon>Actinomycetes</taxon>
        <taxon>Micrococcales</taxon>
        <taxon>Micrococcaceae</taxon>
        <taxon>Sinomonas</taxon>
    </lineage>
</organism>
<evidence type="ECO:0000313" key="3">
    <source>
        <dbReference type="EMBL" id="MEN2744952.1"/>
    </source>
</evidence>